<gene>
    <name evidence="1" type="ORF">FIM1_1618</name>
</gene>
<protein>
    <submittedName>
        <fullName evidence="1">Protein YNL162W-A</fullName>
    </submittedName>
</protein>
<name>A0ABX6ERI4_KLUMA</name>
<proteinExistence type="predicted"/>
<keyword evidence="2" id="KW-1185">Reference proteome</keyword>
<sequence length="73" mass="8200">MSKVGGDEPLKCPLCNSLLRRCLIQQNYGITICINEGCQYPFNSEEVIDNLSFVSDKGILDAAKRRLEHGEQK</sequence>
<reference evidence="1 2" key="1">
    <citation type="submission" date="2016-03" db="EMBL/GenBank/DDBJ databases">
        <title>How can Kluyveromyces marxianus grow so fast - potential evolutionary course in Saccharomyces Complex revealed by comparative genomics.</title>
        <authorList>
            <person name="Mo W."/>
            <person name="Lu W."/>
            <person name="Yang X."/>
            <person name="Qi J."/>
            <person name="Lv H."/>
        </authorList>
    </citation>
    <scope>NUCLEOTIDE SEQUENCE [LARGE SCALE GENOMIC DNA]</scope>
    <source>
        <strain evidence="1 2">FIM1</strain>
    </source>
</reference>
<accession>A0ABX6ERI4</accession>
<dbReference type="Proteomes" id="UP000422736">
    <property type="component" value="Chromosome 2"/>
</dbReference>
<organism evidence="1 2">
    <name type="scientific">Kluyveromyces marxianus</name>
    <name type="common">Yeast</name>
    <name type="synonym">Candida kefyr</name>
    <dbReference type="NCBI Taxonomy" id="4911"/>
    <lineage>
        <taxon>Eukaryota</taxon>
        <taxon>Fungi</taxon>
        <taxon>Dikarya</taxon>
        <taxon>Ascomycota</taxon>
        <taxon>Saccharomycotina</taxon>
        <taxon>Saccharomycetes</taxon>
        <taxon>Saccharomycetales</taxon>
        <taxon>Saccharomycetaceae</taxon>
        <taxon>Kluyveromyces</taxon>
    </lineage>
</organism>
<dbReference type="EMBL" id="CP015055">
    <property type="protein sequence ID" value="QGN14943.1"/>
    <property type="molecule type" value="Genomic_DNA"/>
</dbReference>
<evidence type="ECO:0000313" key="1">
    <source>
        <dbReference type="EMBL" id="QGN14943.1"/>
    </source>
</evidence>
<evidence type="ECO:0000313" key="2">
    <source>
        <dbReference type="Proteomes" id="UP000422736"/>
    </source>
</evidence>